<keyword evidence="9" id="KW-0472">Membrane</keyword>
<organism evidence="11 12">
    <name type="scientific">Tepidimonas taiwanensis</name>
    <dbReference type="NCBI Taxonomy" id="307486"/>
    <lineage>
        <taxon>Bacteria</taxon>
        <taxon>Pseudomonadati</taxon>
        <taxon>Pseudomonadota</taxon>
        <taxon>Betaproteobacteria</taxon>
        <taxon>Burkholderiales</taxon>
        <taxon>Tepidimonas</taxon>
    </lineage>
</organism>
<dbReference type="InterPro" id="IPR038107">
    <property type="entry name" value="Glycos_transf_N_sf"/>
</dbReference>
<dbReference type="Gene3D" id="3.40.50.2000">
    <property type="entry name" value="Glycogen Phosphorylase B"/>
    <property type="match status" value="1"/>
</dbReference>
<dbReference type="InterPro" id="IPR039901">
    <property type="entry name" value="Kdotransferase"/>
</dbReference>
<feature type="active site" description="Proton acceptor" evidence="7">
    <location>
        <position position="73"/>
    </location>
</feature>
<dbReference type="SUPFAM" id="SSF53756">
    <property type="entry name" value="UDP-Glycosyltransferase/glycogen phosphorylase"/>
    <property type="match status" value="1"/>
</dbReference>
<comment type="caution">
    <text evidence="11">The sequence shown here is derived from an EMBL/GenBank/DDBJ whole genome shotgun (WGS) entry which is preliminary data.</text>
</comment>
<evidence type="ECO:0000259" key="10">
    <source>
        <dbReference type="Pfam" id="PF04413"/>
    </source>
</evidence>
<comment type="catalytic activity">
    <reaction evidence="6 9">
        <text>lipid IVA (E. coli) + CMP-3-deoxy-beta-D-manno-octulosonate = alpha-Kdo-(2-&gt;6)-lipid IVA (E. coli) + CMP + H(+)</text>
        <dbReference type="Rhea" id="RHEA:28066"/>
        <dbReference type="ChEBI" id="CHEBI:15378"/>
        <dbReference type="ChEBI" id="CHEBI:58603"/>
        <dbReference type="ChEBI" id="CHEBI:60364"/>
        <dbReference type="ChEBI" id="CHEBI:60377"/>
        <dbReference type="ChEBI" id="CHEBI:85987"/>
        <dbReference type="EC" id="2.4.99.12"/>
    </reaction>
</comment>
<feature type="site" description="Transition state stabilizer" evidence="8">
    <location>
        <position position="143"/>
    </location>
</feature>
<evidence type="ECO:0000313" key="11">
    <source>
        <dbReference type="EMBL" id="TSE33298.1"/>
    </source>
</evidence>
<evidence type="ECO:0000313" key="12">
    <source>
        <dbReference type="Proteomes" id="UP000317763"/>
    </source>
</evidence>
<keyword evidence="11" id="KW-0328">Glycosyltransferase</keyword>
<feature type="domain" description="3-deoxy-D-manno-octulosonic-acid transferase N-terminal" evidence="10">
    <location>
        <begin position="47"/>
        <end position="226"/>
    </location>
</feature>
<dbReference type="EMBL" id="VJOM01000004">
    <property type="protein sequence ID" value="TSE33298.1"/>
    <property type="molecule type" value="Genomic_DNA"/>
</dbReference>
<dbReference type="InterPro" id="IPR007507">
    <property type="entry name" value="Glycos_transf_N"/>
</dbReference>
<dbReference type="UniPathway" id="UPA00958"/>
<keyword evidence="9" id="KW-1003">Cell membrane</keyword>
<evidence type="ECO:0000256" key="3">
    <source>
        <dbReference type="ARBA" id="ARBA00019077"/>
    </source>
</evidence>
<dbReference type="EC" id="2.4.99.12" evidence="2 9"/>
<evidence type="ECO:0000256" key="6">
    <source>
        <dbReference type="ARBA" id="ARBA00049183"/>
    </source>
</evidence>
<comment type="function">
    <text evidence="9">Involved in lipopolysaccharide (LPS) biosynthesis. Catalyzes the transfer of 3-deoxy-D-manno-octulosonate (Kdo) residue(s) from CMP-Kdo to lipid IV(A), the tetraacyldisaccharide-1,4'-bisphosphate precursor of lipid A.</text>
</comment>
<keyword evidence="4 9" id="KW-0808">Transferase</keyword>
<dbReference type="GO" id="GO:0009244">
    <property type="term" value="P:lipopolysaccharide core region biosynthetic process"/>
    <property type="evidence" value="ECO:0007669"/>
    <property type="project" value="UniProtKB-UniRule"/>
</dbReference>
<reference evidence="11 12" key="1">
    <citation type="submission" date="2019-07" db="EMBL/GenBank/DDBJ databases">
        <title>Tepidimonas taiwanensis I1-1 draft genome.</title>
        <authorList>
            <person name="Da Costa M.S."/>
            <person name="Froufe H.J.C."/>
            <person name="Egas C."/>
            <person name="Albuquerque L."/>
        </authorList>
    </citation>
    <scope>NUCLEOTIDE SEQUENCE [LARGE SCALE GENOMIC DNA]</scope>
    <source>
        <strain evidence="11 12">I1-1</strain>
    </source>
</reference>
<comment type="similarity">
    <text evidence="9">Belongs to the glycosyltransferase group 1 family.</text>
</comment>
<comment type="subcellular location">
    <subcellularLocation>
        <location evidence="9">Cell membrane</location>
    </subcellularLocation>
</comment>
<comment type="pathway">
    <text evidence="1 9">Bacterial outer membrane biogenesis; LPS core biosynthesis.</text>
</comment>
<name>A0A554XBW4_9BURK</name>
<evidence type="ECO:0000256" key="5">
    <source>
        <dbReference type="ARBA" id="ARBA00031445"/>
    </source>
</evidence>
<dbReference type="AlphaFoldDB" id="A0A554XBW4"/>
<dbReference type="GO" id="GO:0009245">
    <property type="term" value="P:lipid A biosynthetic process"/>
    <property type="evidence" value="ECO:0007669"/>
    <property type="project" value="TreeGrafter"/>
</dbReference>
<evidence type="ECO:0000256" key="8">
    <source>
        <dbReference type="PIRSR" id="PIRSR639901-2"/>
    </source>
</evidence>
<keyword evidence="12" id="KW-1185">Reference proteome</keyword>
<evidence type="ECO:0000256" key="2">
    <source>
        <dbReference type="ARBA" id="ARBA00012621"/>
    </source>
</evidence>
<evidence type="ECO:0000256" key="1">
    <source>
        <dbReference type="ARBA" id="ARBA00004713"/>
    </source>
</evidence>
<dbReference type="PANTHER" id="PTHR42755:SF1">
    <property type="entry name" value="3-DEOXY-D-MANNO-OCTULOSONIC ACID TRANSFERASE, MITOCHONDRIAL-RELATED"/>
    <property type="match status" value="1"/>
</dbReference>
<feature type="site" description="Transition state stabilizer" evidence="8">
    <location>
        <position position="223"/>
    </location>
</feature>
<dbReference type="Pfam" id="PF04413">
    <property type="entry name" value="Glycos_transf_N"/>
    <property type="match status" value="1"/>
</dbReference>
<protein>
    <recommendedName>
        <fullName evidence="3 9">3-deoxy-D-manno-octulosonic acid transferase</fullName>
        <shortName evidence="9">Kdo transferase</shortName>
        <ecNumber evidence="2 9">2.4.99.12</ecNumber>
    </recommendedName>
    <alternativeName>
        <fullName evidence="5 9">Lipid IV(A) 3-deoxy-D-manno-octulosonic acid transferase</fullName>
    </alternativeName>
</protein>
<accession>A0A554XBW4</accession>
<gene>
    <name evidence="11" type="primary">waaA</name>
    <name evidence="11" type="ORF">Ttaiw_00551</name>
</gene>
<dbReference type="GO" id="GO:0043842">
    <property type="term" value="F:Kdo transferase activity"/>
    <property type="evidence" value="ECO:0007669"/>
    <property type="project" value="UniProtKB-EC"/>
</dbReference>
<evidence type="ECO:0000256" key="9">
    <source>
        <dbReference type="RuleBase" id="RU365103"/>
    </source>
</evidence>
<dbReference type="PANTHER" id="PTHR42755">
    <property type="entry name" value="3-DEOXY-MANNO-OCTULOSONATE CYTIDYLYLTRANSFERASE"/>
    <property type="match status" value="1"/>
</dbReference>
<proteinExistence type="inferred from homology"/>
<evidence type="ECO:0000256" key="4">
    <source>
        <dbReference type="ARBA" id="ARBA00022679"/>
    </source>
</evidence>
<dbReference type="Proteomes" id="UP000317763">
    <property type="component" value="Unassembled WGS sequence"/>
</dbReference>
<keyword evidence="9" id="KW-0448">Lipopolysaccharide biosynthesis</keyword>
<dbReference type="GO" id="GO:0005886">
    <property type="term" value="C:plasma membrane"/>
    <property type="evidence" value="ECO:0007669"/>
    <property type="project" value="UniProtKB-SubCell"/>
</dbReference>
<dbReference type="STRING" id="307486.GCA_000807215_01225"/>
<sequence length="478" mass="51030">MATEPLTRGWAERLALGVYGAAMTALQPLLRRKLARRGVAEPGYREAIEERFGRYDSAPSSGWLWVHAVSLGETRAAALWLAPLRAARPDIRVLWTHGTATGRAEGARHLRPGDVQVWLPWDAPGPVRRFLAHFRPRLGVLMETEVWPGLVAGCRAAGVPLLLANARLNERSWRRAQRLRWLSRPAYAGLSGVLAQTVADAERLRDLGAPVDPPAGAVIGNVKFDVPWHPQPWSAGRAWRQAWQRATATPDAPMGRPVLMLASSREGEEAAWSAAWSDVCASPSEAPGGPDDSGAAVPGGRPLWLVVPRHPQRFDAVAEQLRAAGWRVVRRSALGALDAEPVWPAPALDADVLLGDTLGEMPWYYALADVALLGGSFAPLGGQNLIEAAACECPVVMGPHTFNFAHAAQAAQAHGAAVRAPDMAAAIGQALAWLSAPDALAAARAGCQSLLAEHAGAAQRCADAVLRWWDVSAAATAR</sequence>
<dbReference type="Gene3D" id="3.40.50.11720">
    <property type="entry name" value="3-Deoxy-D-manno-octulosonic-acid transferase, N-terminal domain"/>
    <property type="match status" value="1"/>
</dbReference>
<evidence type="ECO:0000256" key="7">
    <source>
        <dbReference type="PIRSR" id="PIRSR639901-1"/>
    </source>
</evidence>